<dbReference type="AlphaFoldDB" id="A0AAV4PT66"/>
<evidence type="ECO:0000256" key="7">
    <source>
        <dbReference type="ARBA" id="ARBA00023123"/>
    </source>
</evidence>
<evidence type="ECO:0000259" key="12">
    <source>
        <dbReference type="Pfam" id="PF01576"/>
    </source>
</evidence>
<proteinExistence type="inferred from homology"/>
<evidence type="ECO:0000256" key="11">
    <source>
        <dbReference type="SAM" id="Coils"/>
    </source>
</evidence>
<dbReference type="PANTHER" id="PTHR46349:SF6">
    <property type="entry name" value="MYOSIN-6-LIKE"/>
    <property type="match status" value="1"/>
</dbReference>
<dbReference type="Pfam" id="PF01576">
    <property type="entry name" value="Myosin_tail_1"/>
    <property type="match status" value="1"/>
</dbReference>
<evidence type="ECO:0000256" key="9">
    <source>
        <dbReference type="ARBA" id="ARBA00023179"/>
    </source>
</evidence>
<feature type="coiled-coil region" evidence="11">
    <location>
        <begin position="75"/>
        <end position="137"/>
    </location>
</feature>
<evidence type="ECO:0000256" key="1">
    <source>
        <dbReference type="ARBA" id="ARBA00004657"/>
    </source>
</evidence>
<evidence type="ECO:0000256" key="5">
    <source>
        <dbReference type="ARBA" id="ARBA00022490"/>
    </source>
</evidence>
<comment type="caution">
    <text evidence="13">The sequence shown here is derived from an EMBL/GenBank/DDBJ whole genome shotgun (WGS) entry which is preliminary data.</text>
</comment>
<evidence type="ECO:0000256" key="3">
    <source>
        <dbReference type="ARBA" id="ARBA00018623"/>
    </source>
</evidence>
<evidence type="ECO:0000256" key="6">
    <source>
        <dbReference type="ARBA" id="ARBA00023054"/>
    </source>
</evidence>
<keyword evidence="7" id="KW-0518">Myosin</keyword>
<accession>A0AAV4PT66</accession>
<reference evidence="13 14" key="1">
    <citation type="submission" date="2021-06" db="EMBL/GenBank/DDBJ databases">
        <title>Caerostris darwini draft genome.</title>
        <authorList>
            <person name="Kono N."/>
            <person name="Arakawa K."/>
        </authorList>
    </citation>
    <scope>NUCLEOTIDE SEQUENCE [LARGE SCALE GENOMIC DNA]</scope>
</reference>
<sequence>MDVYKTMENQIKELQARMEGIEAAASDNSIEIVQKLEEKVLGLESVMDKRRSRHSEITENARKLDRHVKELQFKVEEDRKNYDRVQDLVAQLQEKVKTYKKQSEETEEIAALNLDKLRKAQQELEDVEERCVIAENTIAKFN</sequence>
<evidence type="ECO:0000313" key="14">
    <source>
        <dbReference type="Proteomes" id="UP001054837"/>
    </source>
</evidence>
<keyword evidence="8" id="KW-0505">Motor protein</keyword>
<keyword evidence="5" id="KW-0963">Cytoplasm</keyword>
<dbReference type="EMBL" id="BPLQ01003300">
    <property type="protein sequence ID" value="GIX99458.1"/>
    <property type="molecule type" value="Genomic_DNA"/>
</dbReference>
<evidence type="ECO:0000256" key="10">
    <source>
        <dbReference type="ARBA" id="ARBA00049580"/>
    </source>
</evidence>
<evidence type="ECO:0000256" key="8">
    <source>
        <dbReference type="ARBA" id="ARBA00023175"/>
    </source>
</evidence>
<keyword evidence="6 11" id="KW-0175">Coiled coil</keyword>
<dbReference type="Proteomes" id="UP001054837">
    <property type="component" value="Unassembled WGS sequence"/>
</dbReference>
<comment type="subcellular location">
    <subcellularLocation>
        <location evidence="1">Cytoplasm</location>
        <location evidence="1">Myofibril</location>
    </subcellularLocation>
</comment>
<keyword evidence="4" id="KW-0787">Thick filament</keyword>
<evidence type="ECO:0000256" key="2">
    <source>
        <dbReference type="ARBA" id="ARBA00008447"/>
    </source>
</evidence>
<feature type="domain" description="Myosin tail" evidence="12">
    <location>
        <begin position="6"/>
        <end position="130"/>
    </location>
</feature>
<evidence type="ECO:0000313" key="13">
    <source>
        <dbReference type="EMBL" id="GIX99458.1"/>
    </source>
</evidence>
<dbReference type="PANTHER" id="PTHR46349">
    <property type="entry name" value="CINGULIN-LIKE PROTEIN 1-RELATED"/>
    <property type="match status" value="1"/>
</dbReference>
<keyword evidence="14" id="KW-1185">Reference proteome</keyword>
<dbReference type="GO" id="GO:0030016">
    <property type="term" value="C:myofibril"/>
    <property type="evidence" value="ECO:0007669"/>
    <property type="project" value="UniProtKB-SubCell"/>
</dbReference>
<organism evidence="13 14">
    <name type="scientific">Caerostris darwini</name>
    <dbReference type="NCBI Taxonomy" id="1538125"/>
    <lineage>
        <taxon>Eukaryota</taxon>
        <taxon>Metazoa</taxon>
        <taxon>Ecdysozoa</taxon>
        <taxon>Arthropoda</taxon>
        <taxon>Chelicerata</taxon>
        <taxon>Arachnida</taxon>
        <taxon>Araneae</taxon>
        <taxon>Araneomorphae</taxon>
        <taxon>Entelegynae</taxon>
        <taxon>Araneoidea</taxon>
        <taxon>Araneidae</taxon>
        <taxon>Caerostris</taxon>
    </lineage>
</organism>
<name>A0AAV4PT66_9ARAC</name>
<protein>
    <recommendedName>
        <fullName evidence="3">Paramyosin</fullName>
    </recommendedName>
</protein>
<comment type="similarity">
    <text evidence="2">Belongs to the paramyosin family.</text>
</comment>
<keyword evidence="9" id="KW-0514">Muscle protein</keyword>
<dbReference type="InterPro" id="IPR002928">
    <property type="entry name" value="Myosin_tail"/>
</dbReference>
<comment type="function">
    <text evidence="10">Paramyosin is a major structural component of many thick filaments isolated from invertebrate muscles.</text>
</comment>
<gene>
    <name evidence="13" type="ORF">CDAR_256101</name>
</gene>
<dbReference type="GO" id="GO:0032982">
    <property type="term" value="C:myosin filament"/>
    <property type="evidence" value="ECO:0007669"/>
    <property type="project" value="UniProtKB-KW"/>
</dbReference>
<evidence type="ECO:0000256" key="4">
    <source>
        <dbReference type="ARBA" id="ARBA00022433"/>
    </source>
</evidence>
<dbReference type="GO" id="GO:0016459">
    <property type="term" value="C:myosin complex"/>
    <property type="evidence" value="ECO:0007669"/>
    <property type="project" value="InterPro"/>
</dbReference>